<proteinExistence type="inferred from homology"/>
<dbReference type="InterPro" id="IPR050492">
    <property type="entry name" value="Bact_metal-bind_prot9"/>
</dbReference>
<dbReference type="Proteomes" id="UP000525652">
    <property type="component" value="Unassembled WGS sequence"/>
</dbReference>
<comment type="caution">
    <text evidence="8">The sequence shown here is derived from an EMBL/GenBank/DDBJ whole genome shotgun (WGS) entry which is preliminary data.</text>
</comment>
<dbReference type="RefSeq" id="WP_185691222.1">
    <property type="nucleotide sequence ID" value="NZ_JACHVA010000019.1"/>
</dbReference>
<comment type="similarity">
    <text evidence="2 6">Belongs to the bacterial solute-binding protein 9 family.</text>
</comment>
<gene>
    <name evidence="8" type="ORF">H5P30_01615</name>
</gene>
<evidence type="ECO:0000256" key="3">
    <source>
        <dbReference type="ARBA" id="ARBA00022448"/>
    </source>
</evidence>
<organism evidence="8 9">
    <name type="scientific">Puniceicoccus vermicola</name>
    <dbReference type="NCBI Taxonomy" id="388746"/>
    <lineage>
        <taxon>Bacteria</taxon>
        <taxon>Pseudomonadati</taxon>
        <taxon>Verrucomicrobiota</taxon>
        <taxon>Opitutia</taxon>
        <taxon>Puniceicoccales</taxon>
        <taxon>Puniceicoccaceae</taxon>
        <taxon>Puniceicoccus</taxon>
    </lineage>
</organism>
<dbReference type="InterPro" id="IPR006128">
    <property type="entry name" value="Lipoprotein_PsaA-like"/>
</dbReference>
<dbReference type="AlphaFoldDB" id="A0A7X1E2X7"/>
<reference evidence="8 9" key="1">
    <citation type="submission" date="2020-07" db="EMBL/GenBank/DDBJ databases">
        <authorList>
            <person name="Feng X."/>
        </authorList>
    </citation>
    <scope>NUCLEOTIDE SEQUENCE [LARGE SCALE GENOMIC DNA]</scope>
    <source>
        <strain evidence="8 9">JCM14086</strain>
    </source>
</reference>
<dbReference type="EMBL" id="JACHVA010000019">
    <property type="protein sequence ID" value="MBC2600471.1"/>
    <property type="molecule type" value="Genomic_DNA"/>
</dbReference>
<dbReference type="GO" id="GO:0030313">
    <property type="term" value="C:cell envelope"/>
    <property type="evidence" value="ECO:0007669"/>
    <property type="project" value="UniProtKB-SubCell"/>
</dbReference>
<evidence type="ECO:0000313" key="8">
    <source>
        <dbReference type="EMBL" id="MBC2600471.1"/>
    </source>
</evidence>
<keyword evidence="9" id="KW-1185">Reference proteome</keyword>
<evidence type="ECO:0000256" key="4">
    <source>
        <dbReference type="ARBA" id="ARBA00022723"/>
    </source>
</evidence>
<dbReference type="PANTHER" id="PTHR42953">
    <property type="entry name" value="HIGH-AFFINITY ZINC UPTAKE SYSTEM PROTEIN ZNUA-RELATED"/>
    <property type="match status" value="1"/>
</dbReference>
<keyword evidence="4" id="KW-0479">Metal-binding</keyword>
<dbReference type="InterPro" id="IPR006127">
    <property type="entry name" value="ZnuA-like"/>
</dbReference>
<dbReference type="PRINTS" id="PR00690">
    <property type="entry name" value="ADHESNFAMILY"/>
</dbReference>
<dbReference type="GO" id="GO:0007155">
    <property type="term" value="P:cell adhesion"/>
    <property type="evidence" value="ECO:0007669"/>
    <property type="project" value="InterPro"/>
</dbReference>
<evidence type="ECO:0000313" key="9">
    <source>
        <dbReference type="Proteomes" id="UP000525652"/>
    </source>
</evidence>
<feature type="signal peptide" evidence="7">
    <location>
        <begin position="1"/>
        <end position="24"/>
    </location>
</feature>
<evidence type="ECO:0000256" key="6">
    <source>
        <dbReference type="RuleBase" id="RU003512"/>
    </source>
</evidence>
<dbReference type="Gene3D" id="3.40.50.1980">
    <property type="entry name" value="Nitrogenase molybdenum iron protein domain"/>
    <property type="match status" value="2"/>
</dbReference>
<dbReference type="PRINTS" id="PR00691">
    <property type="entry name" value="ADHESINB"/>
</dbReference>
<accession>A0A7X1E2X7</accession>
<sequence>MKNYWKKIAASLGGLLLAGSALFAAPDSYPYKAVTTVGMITDVVKNIAGDKAQVEGIIGEGIDPHLYKPTRKDVVAMSRADIVFYSGLMLEGKMADVLIRVARKGKPVYAVTEEILESEDYVMTDEADHYDPHVWMDVDGWIMATHVIAESLEEYDPENADFYAANAEAYIEKLEELDAYATEVIGSIPENQRYLVTAHDAFNYMGRAYGIEVKGIQGISTESEAGVRDIENLVDFLVDNQIPAVFVETSVSDKNVRALVEGAKARGHDLQIGGSLFSDAMGPEGSYEGTYIGMIDHNATTISRALGGEAPQGGMNGKLSNSR</sequence>
<dbReference type="GO" id="GO:0030001">
    <property type="term" value="P:metal ion transport"/>
    <property type="evidence" value="ECO:0007669"/>
    <property type="project" value="InterPro"/>
</dbReference>
<keyword evidence="3 6" id="KW-0813">Transport</keyword>
<dbReference type="SUPFAM" id="SSF53807">
    <property type="entry name" value="Helical backbone' metal receptor"/>
    <property type="match status" value="1"/>
</dbReference>
<dbReference type="InterPro" id="IPR006129">
    <property type="entry name" value="AdhesinB"/>
</dbReference>
<keyword evidence="5 7" id="KW-0732">Signal</keyword>
<evidence type="ECO:0000256" key="7">
    <source>
        <dbReference type="SAM" id="SignalP"/>
    </source>
</evidence>
<comment type="subcellular location">
    <subcellularLocation>
        <location evidence="1">Cell envelope</location>
    </subcellularLocation>
</comment>
<feature type="chain" id="PRO_5031128850" evidence="7">
    <location>
        <begin position="25"/>
        <end position="323"/>
    </location>
</feature>
<evidence type="ECO:0000256" key="2">
    <source>
        <dbReference type="ARBA" id="ARBA00011028"/>
    </source>
</evidence>
<dbReference type="GO" id="GO:0046872">
    <property type="term" value="F:metal ion binding"/>
    <property type="evidence" value="ECO:0007669"/>
    <property type="project" value="UniProtKB-KW"/>
</dbReference>
<dbReference type="PANTHER" id="PTHR42953:SF1">
    <property type="entry name" value="METAL-BINDING PROTEIN HI_0362-RELATED"/>
    <property type="match status" value="1"/>
</dbReference>
<dbReference type="Pfam" id="PF01297">
    <property type="entry name" value="ZnuA"/>
    <property type="match status" value="1"/>
</dbReference>
<evidence type="ECO:0000256" key="5">
    <source>
        <dbReference type="ARBA" id="ARBA00022729"/>
    </source>
</evidence>
<protein>
    <submittedName>
        <fullName evidence="8">Zinc ABC transporter substrate-binding protein</fullName>
    </submittedName>
</protein>
<evidence type="ECO:0000256" key="1">
    <source>
        <dbReference type="ARBA" id="ARBA00004196"/>
    </source>
</evidence>
<name>A0A7X1E2X7_9BACT</name>